<accession>A0AAD7MQ96</accession>
<gene>
    <name evidence="2" type="ORF">DFH07DRAFT_970625</name>
</gene>
<dbReference type="Proteomes" id="UP001215280">
    <property type="component" value="Unassembled WGS sequence"/>
</dbReference>
<sequence>MFFDFRLDGDHGRGWIIPLRFLTSVVLRHPDCWRTGAPPAKSQSRPPQYGCIANSSTIAFRLHRNPSNPPCTVTSSGALLALWSVIEVQQVLSRYRTAPAAPAVQCAHFACAASVQGFPAALDAGSRTPAGIFVPAARPSGGSASDRPNTQTPLSSFSRCDPVRTAQHLSVYWGKGYRRPAGAKDVGPCVATVHPFRRTRHAPEILARAHGTRSRNGSNAKQMWGLRERAAGHESSFRIRCARCRISPQRVSPRRCCSCFPSCVLRRAVCLYYLDHAEVLPQSRFLRVDDPGPRMARDPLTIARALKGASLSSAASTPPAARLSRTSAFGTRLSQRRGDRVHALLVNASHILYGYRNSQQRIIAVAHPCSWPLTLASSRSCAPHFGFCRALTEPTEYGMALGGDSMLVPPVACRTLASFNLVHRPSVRASSYCTYFSSTLPGARRLNTHSALSGSQYALAPAGGGGRHSHVRHTWPPTFPLCCWTRNVRRSKGDEKSTEAHEERVTLRIVSPLPRPQ</sequence>
<evidence type="ECO:0000313" key="2">
    <source>
        <dbReference type="EMBL" id="KAJ7726176.1"/>
    </source>
</evidence>
<comment type="caution">
    <text evidence="2">The sequence shown here is derived from an EMBL/GenBank/DDBJ whole genome shotgun (WGS) entry which is preliminary data.</text>
</comment>
<dbReference type="EMBL" id="JARJLG010000222">
    <property type="protein sequence ID" value="KAJ7726176.1"/>
    <property type="molecule type" value="Genomic_DNA"/>
</dbReference>
<protein>
    <submittedName>
        <fullName evidence="2">Uncharacterized protein</fullName>
    </submittedName>
</protein>
<evidence type="ECO:0000256" key="1">
    <source>
        <dbReference type="SAM" id="MobiDB-lite"/>
    </source>
</evidence>
<organism evidence="2 3">
    <name type="scientific">Mycena maculata</name>
    <dbReference type="NCBI Taxonomy" id="230809"/>
    <lineage>
        <taxon>Eukaryota</taxon>
        <taxon>Fungi</taxon>
        <taxon>Dikarya</taxon>
        <taxon>Basidiomycota</taxon>
        <taxon>Agaricomycotina</taxon>
        <taxon>Agaricomycetes</taxon>
        <taxon>Agaricomycetidae</taxon>
        <taxon>Agaricales</taxon>
        <taxon>Marasmiineae</taxon>
        <taxon>Mycenaceae</taxon>
        <taxon>Mycena</taxon>
    </lineage>
</organism>
<proteinExistence type="predicted"/>
<reference evidence="2" key="1">
    <citation type="submission" date="2023-03" db="EMBL/GenBank/DDBJ databases">
        <title>Massive genome expansion in bonnet fungi (Mycena s.s.) driven by repeated elements and novel gene families across ecological guilds.</title>
        <authorList>
            <consortium name="Lawrence Berkeley National Laboratory"/>
            <person name="Harder C.B."/>
            <person name="Miyauchi S."/>
            <person name="Viragh M."/>
            <person name="Kuo A."/>
            <person name="Thoen E."/>
            <person name="Andreopoulos B."/>
            <person name="Lu D."/>
            <person name="Skrede I."/>
            <person name="Drula E."/>
            <person name="Henrissat B."/>
            <person name="Morin E."/>
            <person name="Kohler A."/>
            <person name="Barry K."/>
            <person name="LaButti K."/>
            <person name="Morin E."/>
            <person name="Salamov A."/>
            <person name="Lipzen A."/>
            <person name="Mereny Z."/>
            <person name="Hegedus B."/>
            <person name="Baldrian P."/>
            <person name="Stursova M."/>
            <person name="Weitz H."/>
            <person name="Taylor A."/>
            <person name="Grigoriev I.V."/>
            <person name="Nagy L.G."/>
            <person name="Martin F."/>
            <person name="Kauserud H."/>
        </authorList>
    </citation>
    <scope>NUCLEOTIDE SEQUENCE</scope>
    <source>
        <strain evidence="2">CBHHK188m</strain>
    </source>
</reference>
<keyword evidence="3" id="KW-1185">Reference proteome</keyword>
<feature type="compositionally biased region" description="Polar residues" evidence="1">
    <location>
        <begin position="142"/>
        <end position="157"/>
    </location>
</feature>
<name>A0AAD7MQ96_9AGAR</name>
<dbReference type="AlphaFoldDB" id="A0AAD7MQ96"/>
<evidence type="ECO:0000313" key="3">
    <source>
        <dbReference type="Proteomes" id="UP001215280"/>
    </source>
</evidence>
<feature type="region of interest" description="Disordered" evidence="1">
    <location>
        <begin position="137"/>
        <end position="157"/>
    </location>
</feature>